<reference evidence="1 2" key="1">
    <citation type="submission" date="2020-03" db="EMBL/GenBank/DDBJ databases">
        <title>Two novel Motilibacter sp.</title>
        <authorList>
            <person name="Liu S."/>
        </authorList>
    </citation>
    <scope>NUCLEOTIDE SEQUENCE [LARGE SCALE GENOMIC DNA]</scope>
    <source>
        <strain evidence="1 2">E257</strain>
    </source>
</reference>
<evidence type="ECO:0000313" key="2">
    <source>
        <dbReference type="Proteomes" id="UP000800981"/>
    </source>
</evidence>
<organism evidence="1 2">
    <name type="scientific">Motilibacter deserti</name>
    <dbReference type="NCBI Taxonomy" id="2714956"/>
    <lineage>
        <taxon>Bacteria</taxon>
        <taxon>Bacillati</taxon>
        <taxon>Actinomycetota</taxon>
        <taxon>Actinomycetes</taxon>
        <taxon>Motilibacterales</taxon>
        <taxon>Motilibacteraceae</taxon>
        <taxon>Motilibacter</taxon>
    </lineage>
</organism>
<sequence>MTMPSGLAFHGGALHASAWAVAGFLGMPDAGQVVRVADSAFVPAS</sequence>
<evidence type="ECO:0000313" key="1">
    <source>
        <dbReference type="EMBL" id="NHC15113.1"/>
    </source>
</evidence>
<protein>
    <submittedName>
        <fullName evidence="1">Uncharacterized protein</fullName>
    </submittedName>
</protein>
<name>A0ABX0GX25_9ACTN</name>
<gene>
    <name evidence="1" type="ORF">G9H71_15090</name>
</gene>
<dbReference type="EMBL" id="JAANNP010000016">
    <property type="protein sequence ID" value="NHC15113.1"/>
    <property type="molecule type" value="Genomic_DNA"/>
</dbReference>
<proteinExistence type="predicted"/>
<comment type="caution">
    <text evidence="1">The sequence shown here is derived from an EMBL/GenBank/DDBJ whole genome shotgun (WGS) entry which is preliminary data.</text>
</comment>
<keyword evidence="2" id="KW-1185">Reference proteome</keyword>
<accession>A0ABX0GX25</accession>
<dbReference type="RefSeq" id="WP_166283279.1">
    <property type="nucleotide sequence ID" value="NZ_JAANNP010000016.1"/>
</dbReference>
<dbReference type="Proteomes" id="UP000800981">
    <property type="component" value="Unassembled WGS sequence"/>
</dbReference>